<protein>
    <submittedName>
        <fullName evidence="1">Bifunctional pyridoxal-dependent enzyme with beta-cystathionase and maltose regulon repressor activities</fullName>
    </submittedName>
</protein>
<dbReference type="InterPro" id="IPR015422">
    <property type="entry name" value="PyrdxlP-dep_Trfase_small"/>
</dbReference>
<evidence type="ECO:0000313" key="1">
    <source>
        <dbReference type="EMBL" id="MBP2236623.1"/>
    </source>
</evidence>
<evidence type="ECO:0000313" key="2">
    <source>
        <dbReference type="Proteomes" id="UP000730739"/>
    </source>
</evidence>
<accession>A0ABS4R136</accession>
<dbReference type="RefSeq" id="WP_234710713.1">
    <property type="nucleotide sequence ID" value="NZ_JAGILA010000003.1"/>
</dbReference>
<reference evidence="1 2" key="1">
    <citation type="submission" date="2021-03" db="EMBL/GenBank/DDBJ databases">
        <title>Genomic Encyclopedia of Type Strains, Phase IV (KMG-IV): sequencing the most valuable type-strain genomes for metagenomic binning, comparative biology and taxonomic classification.</title>
        <authorList>
            <person name="Goeker M."/>
        </authorList>
    </citation>
    <scope>NUCLEOTIDE SEQUENCE [LARGE SCALE GENOMIC DNA]</scope>
    <source>
        <strain evidence="1 2">DSM 13372</strain>
    </source>
</reference>
<sequence>MKCAYAEKLLALDEAAADPLPMWVAETDCKKPQAVIDALHSAVDHGNG</sequence>
<dbReference type="Proteomes" id="UP000730739">
    <property type="component" value="Unassembled WGS sequence"/>
</dbReference>
<keyword evidence="2" id="KW-1185">Reference proteome</keyword>
<comment type="caution">
    <text evidence="1">The sequence shown here is derived from an EMBL/GenBank/DDBJ whole genome shotgun (WGS) entry which is preliminary data.</text>
</comment>
<dbReference type="Gene3D" id="3.90.1150.10">
    <property type="entry name" value="Aspartate Aminotransferase, domain 1"/>
    <property type="match status" value="1"/>
</dbReference>
<proteinExistence type="predicted"/>
<gene>
    <name evidence="1" type="ORF">J2Z31_003137</name>
</gene>
<organism evidence="1 2">
    <name type="scientific">Sinorhizobium kostiense</name>
    <dbReference type="NCBI Taxonomy" id="76747"/>
    <lineage>
        <taxon>Bacteria</taxon>
        <taxon>Pseudomonadati</taxon>
        <taxon>Pseudomonadota</taxon>
        <taxon>Alphaproteobacteria</taxon>
        <taxon>Hyphomicrobiales</taxon>
        <taxon>Rhizobiaceae</taxon>
        <taxon>Sinorhizobium/Ensifer group</taxon>
        <taxon>Sinorhizobium</taxon>
    </lineage>
</organism>
<name>A0ABS4R136_9HYPH</name>
<dbReference type="EMBL" id="JAGILA010000003">
    <property type="protein sequence ID" value="MBP2236623.1"/>
    <property type="molecule type" value="Genomic_DNA"/>
</dbReference>